<dbReference type="VEuPathDB" id="VectorBase:PHUM006420"/>
<dbReference type="GO" id="GO:0003712">
    <property type="term" value="F:transcription coregulator activity"/>
    <property type="evidence" value="ECO:0007669"/>
    <property type="project" value="InterPro"/>
</dbReference>
<reference evidence="4" key="1">
    <citation type="submission" date="2007-04" db="EMBL/GenBank/DDBJ databases">
        <title>Annotation of Pediculus humanus corporis strain USDA.</title>
        <authorList>
            <person name="Kirkness E."/>
            <person name="Hannick L."/>
            <person name="Hass B."/>
            <person name="Bruggner R."/>
            <person name="Lawson D."/>
            <person name="Bidwell S."/>
            <person name="Joardar V."/>
            <person name="Caler E."/>
            <person name="Walenz B."/>
            <person name="Inman J."/>
            <person name="Schobel S."/>
            <person name="Galinsky K."/>
            <person name="Amedeo P."/>
            <person name="Strausberg R."/>
        </authorList>
    </citation>
    <scope>NUCLEOTIDE SEQUENCE</scope>
    <source>
        <strain evidence="4">USDA</strain>
    </source>
</reference>
<dbReference type="GO" id="GO:0006357">
    <property type="term" value="P:regulation of transcription by RNA polymerase II"/>
    <property type="evidence" value="ECO:0007669"/>
    <property type="project" value="TreeGrafter"/>
</dbReference>
<feature type="region of interest" description="Disordered" evidence="2">
    <location>
        <begin position="1344"/>
        <end position="1450"/>
    </location>
</feature>
<feature type="region of interest" description="Disordered" evidence="2">
    <location>
        <begin position="1576"/>
        <end position="1601"/>
    </location>
</feature>
<dbReference type="RefSeq" id="XP_002422689.1">
    <property type="nucleotide sequence ID" value="XM_002422644.1"/>
</dbReference>
<dbReference type="GeneID" id="8233507"/>
<feature type="region of interest" description="Disordered" evidence="2">
    <location>
        <begin position="1651"/>
        <end position="1679"/>
    </location>
</feature>
<dbReference type="OMA" id="SNIWGIM"/>
<keyword evidence="6" id="KW-1185">Reference proteome</keyword>
<dbReference type="HOGENOM" id="CLU_241547_0_0_1"/>
<name>E0V995_PEDHC</name>
<evidence type="ECO:0000256" key="2">
    <source>
        <dbReference type="SAM" id="MobiDB-lite"/>
    </source>
</evidence>
<dbReference type="OrthoDB" id="1932706at2759"/>
<dbReference type="PANTHER" id="PTHR13526">
    <property type="entry name" value="TRANSCRIPTION FACTOR SPT20 HOMOLOG"/>
    <property type="match status" value="1"/>
</dbReference>
<feature type="compositionally biased region" description="Low complexity" evidence="2">
    <location>
        <begin position="1416"/>
        <end position="1442"/>
    </location>
</feature>
<dbReference type="Proteomes" id="UP000009046">
    <property type="component" value="Unassembled WGS sequence"/>
</dbReference>
<evidence type="ECO:0000313" key="5">
    <source>
        <dbReference type="EnsemblMetazoa" id="PHUM006420-PA"/>
    </source>
</evidence>
<feature type="compositionally biased region" description="Low complexity" evidence="2">
    <location>
        <begin position="1384"/>
        <end position="1403"/>
    </location>
</feature>
<dbReference type="STRING" id="121224.E0V995"/>
<dbReference type="Pfam" id="PF12090">
    <property type="entry name" value="Spt20_SEP"/>
    <property type="match status" value="1"/>
</dbReference>
<evidence type="ECO:0000256" key="1">
    <source>
        <dbReference type="ARBA" id="ARBA00009112"/>
    </source>
</evidence>
<dbReference type="InParanoid" id="E0V995"/>
<evidence type="ECO:0000313" key="4">
    <source>
        <dbReference type="EMBL" id="EEB09951.1"/>
    </source>
</evidence>
<dbReference type="EnsemblMetazoa" id="PHUM006420-RA">
    <property type="protein sequence ID" value="PHUM006420-PA"/>
    <property type="gene ID" value="PHUM006420"/>
</dbReference>
<dbReference type="GO" id="GO:0000124">
    <property type="term" value="C:SAGA complex"/>
    <property type="evidence" value="ECO:0007669"/>
    <property type="project" value="InterPro"/>
</dbReference>
<dbReference type="EMBL" id="AAZO01000078">
    <property type="status" value="NOT_ANNOTATED_CDS"/>
    <property type="molecule type" value="Genomic_DNA"/>
</dbReference>
<protein>
    <recommendedName>
        <fullName evidence="3">Spt20-like SEP domain-containing protein</fullName>
    </recommendedName>
</protein>
<dbReference type="eggNOG" id="ENOG502RTD2">
    <property type="taxonomic scope" value="Eukaryota"/>
</dbReference>
<feature type="domain" description="Spt20-like SEP" evidence="3">
    <location>
        <begin position="112"/>
        <end position="261"/>
    </location>
</feature>
<reference evidence="4" key="2">
    <citation type="submission" date="2007-04" db="EMBL/GenBank/DDBJ databases">
        <title>The genome of the human body louse.</title>
        <authorList>
            <consortium name="The Human Body Louse Genome Consortium"/>
            <person name="Kirkness E."/>
            <person name="Walenz B."/>
            <person name="Hass B."/>
            <person name="Bruggner R."/>
            <person name="Strausberg R."/>
        </authorList>
    </citation>
    <scope>NUCLEOTIDE SEQUENCE</scope>
    <source>
        <strain evidence="4">USDA</strain>
    </source>
</reference>
<dbReference type="InterPro" id="IPR021950">
    <property type="entry name" value="Spt20"/>
</dbReference>
<feature type="region of interest" description="Disordered" evidence="2">
    <location>
        <begin position="313"/>
        <end position="343"/>
    </location>
</feature>
<dbReference type="PANTHER" id="PTHR13526:SF8">
    <property type="entry name" value="TRANSCRIPTION FACTOR SPT20 HOMOLOG"/>
    <property type="match status" value="1"/>
</dbReference>
<evidence type="ECO:0000259" key="3">
    <source>
        <dbReference type="Pfam" id="PF12090"/>
    </source>
</evidence>
<feature type="compositionally biased region" description="Pro residues" evidence="2">
    <location>
        <begin position="327"/>
        <end position="343"/>
    </location>
</feature>
<feature type="region of interest" description="Disordered" evidence="2">
    <location>
        <begin position="734"/>
        <end position="766"/>
    </location>
</feature>
<feature type="compositionally biased region" description="Polar residues" evidence="2">
    <location>
        <begin position="1655"/>
        <end position="1664"/>
    </location>
</feature>
<accession>E0V995</accession>
<feature type="compositionally biased region" description="Polar residues" evidence="2">
    <location>
        <begin position="1404"/>
        <end position="1415"/>
    </location>
</feature>
<proteinExistence type="inferred from homology"/>
<organism>
    <name type="scientific">Pediculus humanus subsp. corporis</name>
    <name type="common">Body louse</name>
    <dbReference type="NCBI Taxonomy" id="121224"/>
    <lineage>
        <taxon>Eukaryota</taxon>
        <taxon>Metazoa</taxon>
        <taxon>Ecdysozoa</taxon>
        <taxon>Arthropoda</taxon>
        <taxon>Hexapoda</taxon>
        <taxon>Insecta</taxon>
        <taxon>Pterygota</taxon>
        <taxon>Neoptera</taxon>
        <taxon>Paraneoptera</taxon>
        <taxon>Psocodea</taxon>
        <taxon>Troctomorpha</taxon>
        <taxon>Phthiraptera</taxon>
        <taxon>Anoplura</taxon>
        <taxon>Pediculidae</taxon>
        <taxon>Pediculus</taxon>
    </lineage>
</organism>
<evidence type="ECO:0000313" key="6">
    <source>
        <dbReference type="Proteomes" id="UP000009046"/>
    </source>
</evidence>
<feature type="region of interest" description="Disordered" evidence="2">
    <location>
        <begin position="1170"/>
        <end position="1194"/>
    </location>
</feature>
<dbReference type="EMBL" id="DS234991">
    <property type="protein sequence ID" value="EEB09951.1"/>
    <property type="molecule type" value="Genomic_DNA"/>
</dbReference>
<gene>
    <name evidence="5" type="primary">8233507</name>
    <name evidence="4" type="ORF">Phum_PHUM006420</name>
</gene>
<dbReference type="InterPro" id="IPR046468">
    <property type="entry name" value="Spt20-like_SEP"/>
</dbReference>
<dbReference type="KEGG" id="phu:Phum_PHUM006420"/>
<reference evidence="5" key="3">
    <citation type="submission" date="2020-05" db="UniProtKB">
        <authorList>
            <consortium name="EnsemblMetazoa"/>
        </authorList>
    </citation>
    <scope>IDENTIFICATION</scope>
    <source>
        <strain evidence="5">USDA</strain>
    </source>
</reference>
<dbReference type="CTD" id="8233507"/>
<comment type="similarity">
    <text evidence="1">Belongs to the SPT20 family.</text>
</comment>
<feature type="compositionally biased region" description="Polar residues" evidence="2">
    <location>
        <begin position="1366"/>
        <end position="1383"/>
    </location>
</feature>
<sequence>MHSLEAACNEAQDNKKKTNKIGLLREKAESCNTEVTLSASTAIPGPSWSNGVQTQILAEAPRKSRVFNIRQRLRELYLEECRNTQPYSTSSLPLKNLKRGSRLLEKLVQRDNLNTLIVNLYPGNKGYSLSLRLQGKVPAETMRWPYSDEELLRCIDNEEIPATLVDLLETNHSELFYQGCVIAEIRDYRLTFPLFNFETHHVLLKPTTQSIINDVNIISSSQDFSAEDRLSLESQLILATAPPLCLDPNPAVGIMINNLQHKKQRLSTVPLRRTAKKFSQVTVNRKRKLDQFTSHNTLKLFDFITRKKAKLRAANSGKQNKKISDGLPPPPPVPSEEKVPLPPPTIKPDVFKFAKHYEKSRETTDCSVHLIEEYILETERGQGRIYRIKLSILQRHSNLEYLGELYVDRDYKEGERTGASCRFVLGTRVHANRYIQQFTEIFTEEGRKSVRITHVVPGQQHHVSYTPGMRERNAAYAKKSVQPVSVAIHGKQSPVVINNTQNNNLNQNQNLQNVLAQSSQQMSGQAGIMESNSPNTINFNLNSQTIQKLQGHLTSNTNLLPQSPNSNSNIQINSVSHLTGLLANSSVAAPPNVNVHQIQQGQSVIGISGQSINNLTQSVQNISSGVVNVQNIGITNQNVGNSTIQNLLSGALSTNVLSDKSLNNLTNGPVSSVITPSQNTTVSSTSTVIIEHHPPAQSQLPVSKASRPPLATNPAISALVTSLMNSAQQFQVQQAAQQAANNSNNGANVQPSANNINQSSSSSTNQNPTILSLLNATTPININNNNVLTTSRLINQNISAVLNNNVGNQTLVVNNANSQPLRVTLSSLNQLMNAGNQNSISQNQSTQILNLGNVSQINNSSSAGFALATTQGNITIATQTTNLTTQTFTIANANSQTFTITSPNAVSNQTYSLNAPPLGSLGQTQNQTFTITPNSNSLSPQSFTISPASATNLANSNSALQNAGFTISSTQNSGSQSQTFTVLQPNQNLGNQSFTITTPVANQNFTVTNAQTGVTNQAFTITNSNISPVQNKTFQINNVGTTSQTFTITTPVVTVPNQFVGCQSSVSNQNYSSQSSNSTFTLNPTSQASSANSVFTVDSSLPSQVFTVNIPSPSPKSSFNQTFTNSNQSNQKNITNQNSVLINKNQTFAINAKNQNFTVATPVITKSNENLNVNNGTTNNNTSHSNNNNNGNISGGTNSIINASNLSTRLNTGRIVNCPKRLSNALQHASQNSELNKLLLEKSDNRLLTDTNKKLNDKNDGVSQTFSDNIKLVSENGKLSQALSNNNNNNIDSGTNVNISAAGHSSSNSNLGLSMPGLSALLAGTPSADNPIPGASTSSSLLERLTSSTPNTTAAFSSPPLPVTPQSPNVSALSPNQNINFQKSSFSTSPNSNAFNSTNSNSPLSNITSPASNFTSSSPKSQMQFQSSSPSSKEVMGITSPLSSPPGTTPVSLNLQGLSLQGITGLQNVQVSIPGLAVPISLSLNVGGQGGSTQGVIMTSLSVAPTTNTTTTSSASPIVLTTNSSSSGGHGNVLSLPVAQFMTSGLKNANQRTSTSSSLSLAQSTQQSIQLVSSLQKTVTRPSSAPQNQSNKTTPSVSQRGIINAQKNVKTTGNSSNLVNASHSNQVLTFAAQQQLQLALQKQAQIQQCYQQNQKRPISPSSINAKHRRRSNATTDSNK</sequence>